<sequence length="196" mass="20851">MPRPKTHDEALRVRLLARAGELLSGEGPDALSLRRLAADVGTSTTAVYSLFGGKPALVRELYVDAFHRFGNRLTEVSRSGDPAEDLVQLGLAYRRAALAEPHLYLIMFTKAVAGFEPDHETAAHVLGPMVEVGRLAGLPDPETAAMTVWGLVHGLVSLELNGNLSDAGQVERVLRAGLAGFSVSVAVPRATTSPYA</sequence>
<dbReference type="Pfam" id="PF00440">
    <property type="entry name" value="TetR_N"/>
    <property type="match status" value="1"/>
</dbReference>
<dbReference type="Pfam" id="PF13305">
    <property type="entry name" value="TetR_C_33"/>
    <property type="match status" value="1"/>
</dbReference>
<name>A0A1W2CNQ1_KIBAR</name>
<protein>
    <submittedName>
        <fullName evidence="6">Transcriptional regulator, TetR family</fullName>
    </submittedName>
</protein>
<dbReference type="PANTHER" id="PTHR30055:SF209">
    <property type="entry name" value="POSSIBLE TRANSCRIPTIONAL REGULATORY PROTEIN (PROBABLY TETR-FAMILY)"/>
    <property type="match status" value="1"/>
</dbReference>
<dbReference type="InterPro" id="IPR036271">
    <property type="entry name" value="Tet_transcr_reg_TetR-rel_C_sf"/>
</dbReference>
<proteinExistence type="predicted"/>
<dbReference type="InterPro" id="IPR025996">
    <property type="entry name" value="MT1864/Rv1816-like_C"/>
</dbReference>
<dbReference type="PROSITE" id="PS50977">
    <property type="entry name" value="HTH_TETR_2"/>
    <property type="match status" value="1"/>
</dbReference>
<reference evidence="6 7" key="1">
    <citation type="submission" date="2017-04" db="EMBL/GenBank/DDBJ databases">
        <authorList>
            <person name="Afonso C.L."/>
            <person name="Miller P.J."/>
            <person name="Scott M.A."/>
            <person name="Spackman E."/>
            <person name="Goraichik I."/>
            <person name="Dimitrov K.M."/>
            <person name="Suarez D.L."/>
            <person name="Swayne D.E."/>
        </authorList>
    </citation>
    <scope>NUCLEOTIDE SEQUENCE [LARGE SCALE GENOMIC DNA]</scope>
    <source>
        <strain evidence="6 7">DSM 43828</strain>
    </source>
</reference>
<dbReference type="PANTHER" id="PTHR30055">
    <property type="entry name" value="HTH-TYPE TRANSCRIPTIONAL REGULATOR RUTR"/>
    <property type="match status" value="1"/>
</dbReference>
<evidence type="ECO:0000256" key="3">
    <source>
        <dbReference type="ARBA" id="ARBA00023163"/>
    </source>
</evidence>
<dbReference type="SUPFAM" id="SSF46689">
    <property type="entry name" value="Homeodomain-like"/>
    <property type="match status" value="1"/>
</dbReference>
<keyword evidence="1" id="KW-0805">Transcription regulation</keyword>
<keyword evidence="3" id="KW-0804">Transcription</keyword>
<evidence type="ECO:0000259" key="5">
    <source>
        <dbReference type="PROSITE" id="PS50977"/>
    </source>
</evidence>
<dbReference type="RefSeq" id="WP_084426076.1">
    <property type="nucleotide sequence ID" value="NZ_FWXV01000002.1"/>
</dbReference>
<dbReference type="Proteomes" id="UP000192674">
    <property type="component" value="Unassembled WGS sequence"/>
</dbReference>
<evidence type="ECO:0000256" key="2">
    <source>
        <dbReference type="ARBA" id="ARBA00023125"/>
    </source>
</evidence>
<dbReference type="Gene3D" id="1.10.357.10">
    <property type="entry name" value="Tetracycline Repressor, domain 2"/>
    <property type="match status" value="1"/>
</dbReference>
<evidence type="ECO:0000256" key="1">
    <source>
        <dbReference type="ARBA" id="ARBA00023015"/>
    </source>
</evidence>
<dbReference type="EMBL" id="FWXV01000002">
    <property type="protein sequence ID" value="SMC86502.1"/>
    <property type="molecule type" value="Genomic_DNA"/>
</dbReference>
<keyword evidence="2 4" id="KW-0238">DNA-binding</keyword>
<keyword evidence="7" id="KW-1185">Reference proteome</keyword>
<evidence type="ECO:0000313" key="7">
    <source>
        <dbReference type="Proteomes" id="UP000192674"/>
    </source>
</evidence>
<dbReference type="AlphaFoldDB" id="A0A1W2CNQ1"/>
<accession>A0A1W2CNQ1</accession>
<dbReference type="SUPFAM" id="SSF48498">
    <property type="entry name" value="Tetracyclin repressor-like, C-terminal domain"/>
    <property type="match status" value="1"/>
</dbReference>
<dbReference type="InterPro" id="IPR001647">
    <property type="entry name" value="HTH_TetR"/>
</dbReference>
<dbReference type="OrthoDB" id="4709966at2"/>
<dbReference type="GO" id="GO:0003700">
    <property type="term" value="F:DNA-binding transcription factor activity"/>
    <property type="evidence" value="ECO:0007669"/>
    <property type="project" value="TreeGrafter"/>
</dbReference>
<evidence type="ECO:0000313" key="6">
    <source>
        <dbReference type="EMBL" id="SMC86502.1"/>
    </source>
</evidence>
<evidence type="ECO:0000256" key="4">
    <source>
        <dbReference type="PROSITE-ProRule" id="PRU00335"/>
    </source>
</evidence>
<gene>
    <name evidence="6" type="ORF">SAMN05661093_02363</name>
</gene>
<organism evidence="6 7">
    <name type="scientific">Kibdelosporangium aridum</name>
    <dbReference type="NCBI Taxonomy" id="2030"/>
    <lineage>
        <taxon>Bacteria</taxon>
        <taxon>Bacillati</taxon>
        <taxon>Actinomycetota</taxon>
        <taxon>Actinomycetes</taxon>
        <taxon>Pseudonocardiales</taxon>
        <taxon>Pseudonocardiaceae</taxon>
        <taxon>Kibdelosporangium</taxon>
    </lineage>
</organism>
<dbReference type="GO" id="GO:0000976">
    <property type="term" value="F:transcription cis-regulatory region binding"/>
    <property type="evidence" value="ECO:0007669"/>
    <property type="project" value="TreeGrafter"/>
</dbReference>
<dbReference type="InterPro" id="IPR050109">
    <property type="entry name" value="HTH-type_TetR-like_transc_reg"/>
</dbReference>
<dbReference type="InterPro" id="IPR009057">
    <property type="entry name" value="Homeodomain-like_sf"/>
</dbReference>
<feature type="DNA-binding region" description="H-T-H motif" evidence="4">
    <location>
        <begin position="32"/>
        <end position="51"/>
    </location>
</feature>
<feature type="domain" description="HTH tetR-type" evidence="5">
    <location>
        <begin position="9"/>
        <end position="69"/>
    </location>
</feature>